<name>A0AAP9R2E5_KLEAE</name>
<evidence type="ECO:0000313" key="7">
    <source>
        <dbReference type="EMBL" id="QMR43103.1"/>
    </source>
</evidence>
<dbReference type="PANTHER" id="PTHR47870:SF1">
    <property type="entry name" value="CYTOCHROME C-TYPE BIOGENESIS PROTEIN CCMH"/>
    <property type="match status" value="1"/>
</dbReference>
<keyword evidence="3 4" id="KW-0802">TPR repeat</keyword>
<dbReference type="RefSeq" id="WP_182015482.1">
    <property type="nucleotide sequence ID" value="NZ_CP055905.1"/>
</dbReference>
<evidence type="ECO:0000256" key="4">
    <source>
        <dbReference type="PROSITE-ProRule" id="PRU00339"/>
    </source>
</evidence>
<dbReference type="InterPro" id="IPR051263">
    <property type="entry name" value="C-type_cytochrome_biogenesis"/>
</dbReference>
<evidence type="ECO:0000256" key="1">
    <source>
        <dbReference type="ARBA" id="ARBA00022737"/>
    </source>
</evidence>
<dbReference type="PANTHER" id="PTHR47870">
    <property type="entry name" value="CYTOCHROME C-TYPE BIOGENESIS PROTEIN CCMH"/>
    <property type="match status" value="1"/>
</dbReference>
<dbReference type="InterPro" id="IPR011990">
    <property type="entry name" value="TPR-like_helical_dom_sf"/>
</dbReference>
<gene>
    <name evidence="7" type="ORF">HV331_26900</name>
</gene>
<keyword evidence="5" id="KW-1133">Transmembrane helix</keyword>
<dbReference type="GO" id="GO:0017004">
    <property type="term" value="P:cytochrome complex assembly"/>
    <property type="evidence" value="ECO:0007669"/>
    <property type="project" value="UniProtKB-KW"/>
</dbReference>
<dbReference type="Gene3D" id="1.25.40.10">
    <property type="entry name" value="Tetratricopeptide repeat domain"/>
    <property type="match status" value="1"/>
</dbReference>
<evidence type="ECO:0000259" key="6">
    <source>
        <dbReference type="Pfam" id="PF23914"/>
    </source>
</evidence>
<feature type="repeat" description="TPR" evidence="4">
    <location>
        <begin position="96"/>
        <end position="129"/>
    </location>
</feature>
<evidence type="ECO:0000313" key="8">
    <source>
        <dbReference type="Proteomes" id="UP000514462"/>
    </source>
</evidence>
<keyword evidence="7" id="KW-0614">Plasmid</keyword>
<dbReference type="Pfam" id="PF23914">
    <property type="entry name" value="TPR_CcmH_CycH"/>
    <property type="match status" value="1"/>
</dbReference>
<dbReference type="AlphaFoldDB" id="A0AAP9R2E5"/>
<organism evidence="7 8">
    <name type="scientific">Klebsiella aerogenes</name>
    <name type="common">Enterobacter aerogenes</name>
    <dbReference type="NCBI Taxonomy" id="548"/>
    <lineage>
        <taxon>Bacteria</taxon>
        <taxon>Pseudomonadati</taxon>
        <taxon>Pseudomonadota</taxon>
        <taxon>Gammaproteobacteria</taxon>
        <taxon>Enterobacterales</taxon>
        <taxon>Enterobacteriaceae</taxon>
        <taxon>Klebsiella/Raoultella group</taxon>
        <taxon>Klebsiella</taxon>
    </lineage>
</organism>
<protein>
    <recommendedName>
        <fullName evidence="6">Cytochrome c-type biogenesis protein H TPR domain-containing protein</fullName>
    </recommendedName>
</protein>
<dbReference type="InterPro" id="IPR019734">
    <property type="entry name" value="TPR_rpt"/>
</dbReference>
<keyword evidence="1" id="KW-0677">Repeat</keyword>
<accession>A0AAP9R2E5</accession>
<keyword evidence="5" id="KW-0812">Transmembrane</keyword>
<feature type="transmembrane region" description="Helical" evidence="5">
    <location>
        <begin position="28"/>
        <end position="47"/>
    </location>
</feature>
<keyword evidence="5" id="KW-0472">Membrane</keyword>
<dbReference type="PROSITE" id="PS50005">
    <property type="entry name" value="TPR"/>
    <property type="match status" value="1"/>
</dbReference>
<evidence type="ECO:0000256" key="2">
    <source>
        <dbReference type="ARBA" id="ARBA00022748"/>
    </source>
</evidence>
<proteinExistence type="predicted"/>
<feature type="domain" description="Cytochrome c-type biogenesis protein H TPR" evidence="6">
    <location>
        <begin position="52"/>
        <end position="204"/>
    </location>
</feature>
<sequence length="222" mass="25405">MTVIFICLLITIACLFNSRVGNRISLKTIFFSSLTLTVISLGLYWHINGLKQVVNWQTAIAQAPFLISSKTALNAKQEQIIALALRTRLQTEKNNAQAWDLLGKLKENAGEQRDALAAYRLAWMIEPMNITYSLNYSDQLVRTGDKRNIRLARDILVKLNKRHPNDIKIMSQLAYIALSMDDPEQAKGWFKSILKQTKKHDKRYEFINGMIKSLNPKDNPNI</sequence>
<keyword evidence="2" id="KW-0201">Cytochrome c-type biogenesis</keyword>
<reference evidence="8" key="1">
    <citation type="submission" date="2020-06" db="EMBL/GenBank/DDBJ databases">
        <title>REHAB project genomes.</title>
        <authorList>
            <person name="Shaw L.P."/>
        </authorList>
    </citation>
    <scope>NUCLEOTIDE SEQUENCE [LARGE SCALE GENOMIC DNA]</scope>
    <source>
        <strain evidence="8">RHBSTW-00938</strain>
        <plasmid evidence="8">prhbstw-00938_2</plasmid>
    </source>
</reference>
<evidence type="ECO:0000256" key="3">
    <source>
        <dbReference type="ARBA" id="ARBA00022803"/>
    </source>
</evidence>
<dbReference type="Proteomes" id="UP000514462">
    <property type="component" value="Plasmid pRHBSTW-00938_2"/>
</dbReference>
<dbReference type="InterPro" id="IPR056413">
    <property type="entry name" value="TPR_CcmH_CycH"/>
</dbReference>
<dbReference type="EMBL" id="CP055905">
    <property type="protein sequence ID" value="QMR43103.1"/>
    <property type="molecule type" value="Genomic_DNA"/>
</dbReference>
<geneLocation type="plasmid" evidence="8">
    <name>prhbstw-00938_2</name>
</geneLocation>
<evidence type="ECO:0000256" key="5">
    <source>
        <dbReference type="SAM" id="Phobius"/>
    </source>
</evidence>
<dbReference type="SUPFAM" id="SSF48452">
    <property type="entry name" value="TPR-like"/>
    <property type="match status" value="1"/>
</dbReference>